<name>A0ABU5L7T7_9RICK</name>
<comment type="caution">
    <text evidence="2">The sequence shown here is derived from an EMBL/GenBank/DDBJ whole genome shotgun (WGS) entry which is preliminary data.</text>
</comment>
<proteinExistence type="predicted"/>
<reference evidence="2 3" key="1">
    <citation type="submission" date="2023-02" db="EMBL/GenBank/DDBJ databases">
        <title>Host association and intracellularity evolved multiple times independently in the Rickettsiales.</title>
        <authorList>
            <person name="Castelli M."/>
            <person name="Nardi T."/>
            <person name="Gammuto L."/>
            <person name="Bellinzona G."/>
            <person name="Sabaneyeva E."/>
            <person name="Potekhin A."/>
            <person name="Serra V."/>
            <person name="Petroni G."/>
            <person name="Sassera D."/>
        </authorList>
    </citation>
    <scope>NUCLEOTIDE SEQUENCE [LARGE SCALE GENOMIC DNA]</scope>
    <source>
        <strain evidence="2 3">BOD18</strain>
    </source>
</reference>
<evidence type="ECO:0000313" key="2">
    <source>
        <dbReference type="EMBL" id="MDZ5761935.1"/>
    </source>
</evidence>
<protein>
    <submittedName>
        <fullName evidence="2">Glycosyltransferase</fullName>
    </submittedName>
</protein>
<evidence type="ECO:0000313" key="3">
    <source>
        <dbReference type="Proteomes" id="UP001293791"/>
    </source>
</evidence>
<organism evidence="2 3">
    <name type="scientific">Candidatus Cyrtobacter comes</name>
    <dbReference type="NCBI Taxonomy" id="675776"/>
    <lineage>
        <taxon>Bacteria</taxon>
        <taxon>Pseudomonadati</taxon>
        <taxon>Pseudomonadota</taxon>
        <taxon>Alphaproteobacteria</taxon>
        <taxon>Rickettsiales</taxon>
        <taxon>Candidatus Midichloriaceae</taxon>
        <taxon>Candidatus Cyrtobacter</taxon>
    </lineage>
</organism>
<sequence length="452" mass="52163">MYYIPLTKLYKIWFNKNPEEWLDVENQLRFIHMVQKHPEAKISFLYSRELLSERATSDMEEFCKKHGIQPVSIEIFKDKLRNETEKELFDTACTELRRWKDHTGGNPASASDIFRILTPVMNDLGVYSDFDIKVDFSKLTSIMSGKCMALPINLLPATKSATISNELITFAVDNNGNLHADVIKFMDIWQNRVLSAYKDWVSALLVNEDPNSTLSIFVKKFLSSNKEQNRIDEIIDFRHFILKNLDAKFLLCCDIPDLIEKRLHSFRERIGEEYIEAMLHLANLHNQFSDLDISSMTEDEIAITYGRFIVELDPDLEQFNDYAKVSDAHVKLARLQIMKETVILYSGPEVLSTILEKESSKSHQNPYDVFSAYHNNSLALCIIAQPPLKIQNIRDLIDNGHTLLNNDLSWLEEGIIAKEKRVGKMDNDARVIQRGFRSHVKRSQGDGQSHSK</sequence>
<dbReference type="RefSeq" id="WP_322497434.1">
    <property type="nucleotide sequence ID" value="NZ_JARGYT010000011.1"/>
</dbReference>
<keyword evidence="3" id="KW-1185">Reference proteome</keyword>
<evidence type="ECO:0000259" key="1">
    <source>
        <dbReference type="Pfam" id="PF16849"/>
    </source>
</evidence>
<dbReference type="Gene3D" id="3.90.550.20">
    <property type="match status" value="1"/>
</dbReference>
<gene>
    <name evidence="2" type="ORF">Cyrtocomes_00298</name>
</gene>
<feature type="domain" description="Lgt1 glycosyltransferase" evidence="1">
    <location>
        <begin position="8"/>
        <end position="363"/>
    </location>
</feature>
<dbReference type="EMBL" id="JARGYT010000011">
    <property type="protein sequence ID" value="MDZ5761935.1"/>
    <property type="molecule type" value="Genomic_DNA"/>
</dbReference>
<dbReference type="Pfam" id="PF16849">
    <property type="entry name" value="Glyco_transf_88"/>
    <property type="match status" value="1"/>
</dbReference>
<dbReference type="InterPro" id="IPR031757">
    <property type="entry name" value="Lgt1_Glycosyltransf"/>
</dbReference>
<dbReference type="Proteomes" id="UP001293791">
    <property type="component" value="Unassembled WGS sequence"/>
</dbReference>
<accession>A0ABU5L7T7</accession>